<protein>
    <recommendedName>
        <fullName evidence="3">SAM-dependent methyltransferase</fullName>
    </recommendedName>
</protein>
<dbReference type="EMBL" id="BSRZ01000034">
    <property type="protein sequence ID" value="GLW67697.1"/>
    <property type="molecule type" value="Genomic_DNA"/>
</dbReference>
<dbReference type="CDD" id="cd02440">
    <property type="entry name" value="AdoMet_MTases"/>
    <property type="match status" value="1"/>
</dbReference>
<dbReference type="SUPFAM" id="SSF53335">
    <property type="entry name" value="S-adenosyl-L-methionine-dependent methyltransferases"/>
    <property type="match status" value="1"/>
</dbReference>
<accession>A0A9W6UZY6</accession>
<reference evidence="1" key="1">
    <citation type="submission" date="2023-02" db="EMBL/GenBank/DDBJ databases">
        <title>Actinomadura rubrobrunea NBRC 14622.</title>
        <authorList>
            <person name="Ichikawa N."/>
            <person name="Sato H."/>
            <person name="Tonouchi N."/>
        </authorList>
    </citation>
    <scope>NUCLEOTIDE SEQUENCE</scope>
    <source>
        <strain evidence="1">NBRC 14622</strain>
    </source>
</reference>
<dbReference type="AlphaFoldDB" id="A0A9W6UZY6"/>
<dbReference type="Proteomes" id="UP001165124">
    <property type="component" value="Unassembled WGS sequence"/>
</dbReference>
<dbReference type="PIRSF" id="PIRSF017393">
    <property type="entry name" value="MTase_SAV2177"/>
    <property type="match status" value="1"/>
</dbReference>
<dbReference type="InterPro" id="IPR006764">
    <property type="entry name" value="SAM_dep_MeTrfase_SAV2177_type"/>
</dbReference>
<evidence type="ECO:0008006" key="3">
    <source>
        <dbReference type="Google" id="ProtNLM"/>
    </source>
</evidence>
<dbReference type="Gene3D" id="3.40.50.150">
    <property type="entry name" value="Vaccinia Virus protein VP39"/>
    <property type="match status" value="1"/>
</dbReference>
<organism evidence="1 2">
    <name type="scientific">Actinomadura rubrobrunea</name>
    <dbReference type="NCBI Taxonomy" id="115335"/>
    <lineage>
        <taxon>Bacteria</taxon>
        <taxon>Bacillati</taxon>
        <taxon>Actinomycetota</taxon>
        <taxon>Actinomycetes</taxon>
        <taxon>Streptosporangiales</taxon>
        <taxon>Thermomonosporaceae</taxon>
        <taxon>Actinomadura</taxon>
    </lineage>
</organism>
<gene>
    <name evidence="1" type="ORF">Arub01_59400</name>
</gene>
<dbReference type="RefSeq" id="WP_067918811.1">
    <property type="nucleotide sequence ID" value="NZ_BSRZ01000034.1"/>
</dbReference>
<evidence type="ECO:0000313" key="1">
    <source>
        <dbReference type="EMBL" id="GLW67697.1"/>
    </source>
</evidence>
<keyword evidence="2" id="KW-1185">Reference proteome</keyword>
<proteinExistence type="predicted"/>
<name>A0A9W6UZY6_9ACTN</name>
<comment type="caution">
    <text evidence="1">The sequence shown here is derived from an EMBL/GenBank/DDBJ whole genome shotgun (WGS) entry which is preliminary data.</text>
</comment>
<dbReference type="Pfam" id="PF04672">
    <property type="entry name" value="Methyltransf_19"/>
    <property type="match status" value="1"/>
</dbReference>
<sequence length="280" mass="30875">MSSPHTDERLLRVPGPANPARMYSYFLGGKDYYEVDREAADRILAKAPWIRPVARHNRHFLARAVLHCVEEAGIRQVIDIGTGFPTSPSPWEVAWGVDPDTRVIGVDNDQIVLAHARAYSHQAQIVHGDLREPDAIIDRLDKDGLVDWSQPVALALVAVLHFLTDEDDPAACIRAFRDRMAPGSRLVISHISRDGTPPDVIETIEQEYRANATAPAVFRTNKQIGNLFDGFTLVEPGLVPVEDWRPDPRFTPDLSDCDVTAPLVQGVGAVGVLETTPEAV</sequence>
<dbReference type="InterPro" id="IPR029063">
    <property type="entry name" value="SAM-dependent_MTases_sf"/>
</dbReference>
<evidence type="ECO:0000313" key="2">
    <source>
        <dbReference type="Proteomes" id="UP001165124"/>
    </source>
</evidence>